<proteinExistence type="predicted"/>
<dbReference type="InterPro" id="IPR019587">
    <property type="entry name" value="Polyketide_cyclase/dehydratase"/>
</dbReference>
<protein>
    <recommendedName>
        <fullName evidence="3">Polyketide cyclase</fullName>
    </recommendedName>
</protein>
<evidence type="ECO:0008006" key="3">
    <source>
        <dbReference type="Google" id="ProtNLM"/>
    </source>
</evidence>
<gene>
    <name evidence="1" type="ORF">FM125_09305</name>
</gene>
<dbReference type="Gene3D" id="3.30.530.20">
    <property type="match status" value="1"/>
</dbReference>
<name>A0A1R4JLL0_9MICC</name>
<dbReference type="SUPFAM" id="SSF55961">
    <property type="entry name" value="Bet v1-like"/>
    <property type="match status" value="1"/>
</dbReference>
<sequence length="162" mass="17976">METTQNTTSAPEGEQKVVRAEREVAAPAADVFGLIADPAKQPEWDGNDNLQEAGPDQRVHEVGDVFVMTLTNGQDRANEVVEFEEGRLIAWKPSLVGEPQLGHLWRWEVIAEGDDRCRVIHTYDWTGLVDDPKRQARARATTSDKLMASVERLAAVAESLRA</sequence>
<dbReference type="RefSeq" id="WP_087134398.1">
    <property type="nucleotide sequence ID" value="NZ_FUKP01000063.1"/>
</dbReference>
<evidence type="ECO:0000313" key="1">
    <source>
        <dbReference type="EMBL" id="SJN32908.1"/>
    </source>
</evidence>
<accession>A0A1R4JLL0</accession>
<evidence type="ECO:0000313" key="2">
    <source>
        <dbReference type="Proteomes" id="UP000196230"/>
    </source>
</evidence>
<dbReference type="InterPro" id="IPR023393">
    <property type="entry name" value="START-like_dom_sf"/>
</dbReference>
<reference evidence="1 2" key="1">
    <citation type="submission" date="2017-02" db="EMBL/GenBank/DDBJ databases">
        <authorList>
            <person name="Peterson S.W."/>
        </authorList>
    </citation>
    <scope>NUCLEOTIDE SEQUENCE [LARGE SCALE GENOMIC DNA]</scope>
    <source>
        <strain evidence="1 2">2B3F</strain>
    </source>
</reference>
<dbReference type="Pfam" id="PF10604">
    <property type="entry name" value="Polyketide_cyc2"/>
    <property type="match status" value="1"/>
</dbReference>
<dbReference type="EMBL" id="FUKP01000063">
    <property type="protein sequence ID" value="SJN32908.1"/>
    <property type="molecule type" value="Genomic_DNA"/>
</dbReference>
<dbReference type="AlphaFoldDB" id="A0A1R4JLL0"/>
<organism evidence="1 2">
    <name type="scientific">Micrococcus lylae</name>
    <dbReference type="NCBI Taxonomy" id="1273"/>
    <lineage>
        <taxon>Bacteria</taxon>
        <taxon>Bacillati</taxon>
        <taxon>Actinomycetota</taxon>
        <taxon>Actinomycetes</taxon>
        <taxon>Micrococcales</taxon>
        <taxon>Micrococcaceae</taxon>
        <taxon>Micrococcus</taxon>
    </lineage>
</organism>
<dbReference type="Proteomes" id="UP000196230">
    <property type="component" value="Unassembled WGS sequence"/>
</dbReference>